<dbReference type="Gene3D" id="2.70.98.10">
    <property type="match status" value="1"/>
</dbReference>
<evidence type="ECO:0000313" key="2">
    <source>
        <dbReference type="EMBL" id="ORY82286.1"/>
    </source>
</evidence>
<name>A0A1Y2FG77_9FUNG</name>
<feature type="chain" id="PRO_5012282396" evidence="1">
    <location>
        <begin position="20"/>
        <end position="138"/>
    </location>
</feature>
<dbReference type="Proteomes" id="UP000193920">
    <property type="component" value="Unassembled WGS sequence"/>
</dbReference>
<dbReference type="OrthoDB" id="2130367at2759"/>
<protein>
    <submittedName>
        <fullName evidence="2">Uncharacterized protein</fullName>
    </submittedName>
</protein>
<dbReference type="EMBL" id="MCOG01000009">
    <property type="protein sequence ID" value="ORY82286.1"/>
    <property type="molecule type" value="Genomic_DNA"/>
</dbReference>
<dbReference type="InterPro" id="IPR014718">
    <property type="entry name" value="GH-type_carb-bd"/>
</dbReference>
<sequence>MKILFISILITILASIVSAVSLTQNNNSYILKNNYATVVISKKDGYITSLKIAGDNQEFLNRSYIDANGSKAGFHAKRSTIIKNTNDHVEIAFTDNVLNMDWEVRYTMLNDTKGVYFSLKLDHKANYPDTQFSEIRLI</sequence>
<dbReference type="Pfam" id="PF06045">
    <property type="entry name" value="Rhamnogal_lyase"/>
    <property type="match status" value="1"/>
</dbReference>
<dbReference type="AlphaFoldDB" id="A0A1Y2FG77"/>
<dbReference type="GO" id="GO:0030246">
    <property type="term" value="F:carbohydrate binding"/>
    <property type="evidence" value="ECO:0007669"/>
    <property type="project" value="InterPro"/>
</dbReference>
<organism evidence="2 3">
    <name type="scientific">Neocallimastix californiae</name>
    <dbReference type="NCBI Taxonomy" id="1754190"/>
    <lineage>
        <taxon>Eukaryota</taxon>
        <taxon>Fungi</taxon>
        <taxon>Fungi incertae sedis</taxon>
        <taxon>Chytridiomycota</taxon>
        <taxon>Chytridiomycota incertae sedis</taxon>
        <taxon>Neocallimastigomycetes</taxon>
        <taxon>Neocallimastigales</taxon>
        <taxon>Neocallimastigaceae</taxon>
        <taxon>Neocallimastix</taxon>
    </lineage>
</organism>
<proteinExistence type="predicted"/>
<accession>A0A1Y2FG77</accession>
<reference evidence="2 3" key="1">
    <citation type="submission" date="2016-08" db="EMBL/GenBank/DDBJ databases">
        <title>A Parts List for Fungal Cellulosomes Revealed by Comparative Genomics.</title>
        <authorList>
            <consortium name="DOE Joint Genome Institute"/>
            <person name="Haitjema C.H."/>
            <person name="Gilmore S.P."/>
            <person name="Henske J.K."/>
            <person name="Solomon K.V."/>
            <person name="De Groot R."/>
            <person name="Kuo A."/>
            <person name="Mondo S.J."/>
            <person name="Salamov A.A."/>
            <person name="Labutti K."/>
            <person name="Zhao Z."/>
            <person name="Chiniquy J."/>
            <person name="Barry K."/>
            <person name="Brewer H.M."/>
            <person name="Purvine S.O."/>
            <person name="Wright A.T."/>
            <person name="Boxma B."/>
            <person name="Van Alen T."/>
            <person name="Hackstein J.H."/>
            <person name="Baker S.E."/>
            <person name="Grigoriev I.V."/>
            <person name="O'Malley M.A."/>
        </authorList>
    </citation>
    <scope>NUCLEOTIDE SEQUENCE [LARGE SCALE GENOMIC DNA]</scope>
    <source>
        <strain evidence="2 3">G1</strain>
    </source>
</reference>
<comment type="caution">
    <text evidence="2">The sequence shown here is derived from an EMBL/GenBank/DDBJ whole genome shotgun (WGS) entry which is preliminary data.</text>
</comment>
<feature type="signal peptide" evidence="1">
    <location>
        <begin position="1"/>
        <end position="19"/>
    </location>
</feature>
<evidence type="ECO:0000256" key="1">
    <source>
        <dbReference type="SAM" id="SignalP"/>
    </source>
</evidence>
<gene>
    <name evidence="2" type="ORF">LY90DRAFT_499974</name>
</gene>
<keyword evidence="1" id="KW-0732">Signal</keyword>
<dbReference type="InterPro" id="IPR010325">
    <property type="entry name" value="Rhamnogal_lyase"/>
</dbReference>
<keyword evidence="3" id="KW-1185">Reference proteome</keyword>
<evidence type="ECO:0000313" key="3">
    <source>
        <dbReference type="Proteomes" id="UP000193920"/>
    </source>
</evidence>